<dbReference type="RefSeq" id="WP_156315002.1">
    <property type="nucleotide sequence ID" value="NZ_BAUU01000026.1"/>
</dbReference>
<protein>
    <submittedName>
        <fullName evidence="1">Uncharacterized protein</fullName>
    </submittedName>
</protein>
<organism evidence="1 2">
    <name type="scientific">Halalkalibacter hemicellulosilyticusJCM 9152</name>
    <dbReference type="NCBI Taxonomy" id="1236971"/>
    <lineage>
        <taxon>Bacteria</taxon>
        <taxon>Bacillati</taxon>
        <taxon>Bacillota</taxon>
        <taxon>Bacilli</taxon>
        <taxon>Bacillales</taxon>
        <taxon>Bacillaceae</taxon>
        <taxon>Halalkalibacter</taxon>
    </lineage>
</organism>
<dbReference type="Proteomes" id="UP000018895">
    <property type="component" value="Unassembled WGS sequence"/>
</dbReference>
<evidence type="ECO:0000313" key="2">
    <source>
        <dbReference type="Proteomes" id="UP000018895"/>
    </source>
</evidence>
<accession>W4QJ73</accession>
<comment type="caution">
    <text evidence="1">The sequence shown here is derived from an EMBL/GenBank/DDBJ whole genome shotgun (WGS) entry which is preliminary data.</text>
</comment>
<gene>
    <name evidence="1" type="ORF">JCM9152_3444</name>
</gene>
<proteinExistence type="predicted"/>
<dbReference type="AlphaFoldDB" id="W4QJ73"/>
<dbReference type="EMBL" id="BAUU01000026">
    <property type="protein sequence ID" value="GAE31942.1"/>
    <property type="molecule type" value="Genomic_DNA"/>
</dbReference>
<name>W4QJ73_9BACI</name>
<sequence>MYKRMTYKKNINMFITYNNRNFSLSKKDAKVREILIEDEVDFSDMEVELIDNG</sequence>
<keyword evidence="2" id="KW-1185">Reference proteome</keyword>
<reference evidence="1" key="1">
    <citation type="journal article" date="2014" name="Genome Announc.">
        <title>Draft Genome Sequences of Three Alkaliphilic Bacillus Strains, Bacillus wakoensis JCM 9140T, Bacillus akibai JCM 9157T, and Bacillus hemicellulosilyticus JCM 9152T.</title>
        <authorList>
            <person name="Yuki M."/>
            <person name="Oshima K."/>
            <person name="Suda W."/>
            <person name="Oshida Y."/>
            <person name="Kitamura K."/>
            <person name="Iida T."/>
            <person name="Hattori M."/>
            <person name="Ohkuma M."/>
        </authorList>
    </citation>
    <scope>NUCLEOTIDE SEQUENCE [LARGE SCALE GENOMIC DNA]</scope>
    <source>
        <strain evidence="1">JCM 9152</strain>
    </source>
</reference>
<evidence type="ECO:0000313" key="1">
    <source>
        <dbReference type="EMBL" id="GAE31942.1"/>
    </source>
</evidence>